<organism evidence="2 3">
    <name type="scientific">Phrynocephalus forsythii</name>
    <dbReference type="NCBI Taxonomy" id="171643"/>
    <lineage>
        <taxon>Eukaryota</taxon>
        <taxon>Metazoa</taxon>
        <taxon>Chordata</taxon>
        <taxon>Craniata</taxon>
        <taxon>Vertebrata</taxon>
        <taxon>Euteleostomi</taxon>
        <taxon>Lepidosauria</taxon>
        <taxon>Squamata</taxon>
        <taxon>Bifurcata</taxon>
        <taxon>Unidentata</taxon>
        <taxon>Episquamata</taxon>
        <taxon>Toxicofera</taxon>
        <taxon>Iguania</taxon>
        <taxon>Acrodonta</taxon>
        <taxon>Agamidae</taxon>
        <taxon>Agaminae</taxon>
        <taxon>Phrynocephalus</taxon>
    </lineage>
</organism>
<name>A0A9Q0XFN5_9SAUR</name>
<comment type="caution">
    <text evidence="2">The sequence shown here is derived from an EMBL/GenBank/DDBJ whole genome shotgun (WGS) entry which is preliminary data.</text>
</comment>
<accession>A0A9Q0XFN5</accession>
<protein>
    <recommendedName>
        <fullName evidence="4">Reverse transcriptase zinc-binding domain-containing protein</fullName>
    </recommendedName>
</protein>
<gene>
    <name evidence="2" type="ORF">JRQ81_004695</name>
</gene>
<feature type="signal peptide" evidence="1">
    <location>
        <begin position="1"/>
        <end position="26"/>
    </location>
</feature>
<feature type="non-terminal residue" evidence="2">
    <location>
        <position position="163"/>
    </location>
</feature>
<keyword evidence="1" id="KW-0732">Signal</keyword>
<dbReference type="AlphaFoldDB" id="A0A9Q0XFN5"/>
<sequence length="163" mass="18686">MCHYVLGLNNAVWVLCYLIELTKGSSEECSLHNGNFQLSTFLTWELHVEHIDSLGEKQAFWVIKRRVLDIEQQTLRSLAHSVCSPLHWHITVTPSQQAPYLVLLKSPRIRRAFTLARCNVMPSAVLYGRFQGLPLDKRCCSCGMGSVETLDHIFFYCPLHKEP</sequence>
<evidence type="ECO:0008006" key="4">
    <source>
        <dbReference type="Google" id="ProtNLM"/>
    </source>
</evidence>
<feature type="chain" id="PRO_5040461046" description="Reverse transcriptase zinc-binding domain-containing protein" evidence="1">
    <location>
        <begin position="27"/>
        <end position="163"/>
    </location>
</feature>
<evidence type="ECO:0000313" key="2">
    <source>
        <dbReference type="EMBL" id="KAJ7313381.1"/>
    </source>
</evidence>
<reference evidence="2" key="1">
    <citation type="journal article" date="2023" name="DNA Res.">
        <title>Chromosome-level genome assembly of Phrynocephalus forsythii using third-generation DNA sequencing and Hi-C analysis.</title>
        <authorList>
            <person name="Qi Y."/>
            <person name="Zhao W."/>
            <person name="Zhao Y."/>
            <person name="Niu C."/>
            <person name="Cao S."/>
            <person name="Zhang Y."/>
        </authorList>
    </citation>
    <scope>NUCLEOTIDE SEQUENCE</scope>
    <source>
        <tissue evidence="2">Muscle</tissue>
    </source>
</reference>
<dbReference type="OrthoDB" id="6154566at2759"/>
<keyword evidence="3" id="KW-1185">Reference proteome</keyword>
<evidence type="ECO:0000256" key="1">
    <source>
        <dbReference type="SAM" id="SignalP"/>
    </source>
</evidence>
<dbReference type="Proteomes" id="UP001142489">
    <property type="component" value="Unassembled WGS sequence"/>
</dbReference>
<evidence type="ECO:0000313" key="3">
    <source>
        <dbReference type="Proteomes" id="UP001142489"/>
    </source>
</evidence>
<proteinExistence type="predicted"/>
<dbReference type="EMBL" id="JAPFRF010000012">
    <property type="protein sequence ID" value="KAJ7313381.1"/>
    <property type="molecule type" value="Genomic_DNA"/>
</dbReference>